<evidence type="ECO:0000313" key="4">
    <source>
        <dbReference type="Proteomes" id="UP000199421"/>
    </source>
</evidence>
<dbReference type="Proteomes" id="UP000199421">
    <property type="component" value="Unassembled WGS sequence"/>
</dbReference>
<sequence>MFDTLKNINWRKIRYILSWCISVTGLLVLMSFINAKKNGLDCKNIKIIVPGTQAFVSQMDVFGIIEENNGALVGKPLKYLPFQEIEDKLKLNPFIKQVRVFSDMDGTVNVKIEQREAVLRIINNVGNDFYIDDAGVKFPISKLYAPHITVANGNITERFDGKQDTIMSKTVKDLYKVATFLTTDSLWNSQVEQLYVNEERDIEIVPRVGNQKIILGDADSLERKFGKLLVFYKQIVPKAGWGTYKSVNLKFSNQIVCEKADSIIKKENNNKQHINTH</sequence>
<keyword evidence="4" id="KW-1185">Reference proteome</keyword>
<dbReference type="OrthoDB" id="1466667at2"/>
<dbReference type="RefSeq" id="WP_093332951.1">
    <property type="nucleotide sequence ID" value="NZ_FOAF01000017.1"/>
</dbReference>
<name>A0A1H7ZT85_OLID1</name>
<gene>
    <name evidence="2" type="ORF">SAMN05661044_05551</name>
    <name evidence="3" type="ORF">SAMN05661044_05614</name>
</gene>
<keyword evidence="3" id="KW-0131">Cell cycle</keyword>
<dbReference type="STRING" id="407022.SAMN05661044_05551"/>
<keyword evidence="3" id="KW-0132">Cell division</keyword>
<dbReference type="EMBL" id="FOAF01000017">
    <property type="protein sequence ID" value="SEM58217.1"/>
    <property type="molecule type" value="Genomic_DNA"/>
</dbReference>
<evidence type="ECO:0000256" key="1">
    <source>
        <dbReference type="SAM" id="Phobius"/>
    </source>
</evidence>
<accession>A0A1H7ZT85</accession>
<organism evidence="3 4">
    <name type="scientific">Olivibacter domesticus</name>
    <name type="common">Pseudosphingobacterium domesticum</name>
    <dbReference type="NCBI Taxonomy" id="407022"/>
    <lineage>
        <taxon>Bacteria</taxon>
        <taxon>Pseudomonadati</taxon>
        <taxon>Bacteroidota</taxon>
        <taxon>Sphingobacteriia</taxon>
        <taxon>Sphingobacteriales</taxon>
        <taxon>Sphingobacteriaceae</taxon>
        <taxon>Olivibacter</taxon>
    </lineage>
</organism>
<dbReference type="GO" id="GO:0051301">
    <property type="term" value="P:cell division"/>
    <property type="evidence" value="ECO:0007669"/>
    <property type="project" value="UniProtKB-KW"/>
</dbReference>
<reference evidence="3" key="2">
    <citation type="submission" date="2016-10" db="EMBL/GenBank/DDBJ databases">
        <authorList>
            <person name="de Groot N.N."/>
        </authorList>
    </citation>
    <scope>NUCLEOTIDE SEQUENCE [LARGE SCALE GENOMIC DNA]</scope>
    <source>
        <strain evidence="3">DSM 18733</strain>
    </source>
</reference>
<evidence type="ECO:0000313" key="3">
    <source>
        <dbReference type="EMBL" id="SEM61004.1"/>
    </source>
</evidence>
<protein>
    <submittedName>
        <fullName evidence="3">Cell division protein FtsQ</fullName>
    </submittedName>
</protein>
<feature type="transmembrane region" description="Helical" evidence="1">
    <location>
        <begin position="12"/>
        <end position="33"/>
    </location>
</feature>
<dbReference type="EMBL" id="FOAF01000019">
    <property type="protein sequence ID" value="SEM61004.1"/>
    <property type="molecule type" value="Genomic_DNA"/>
</dbReference>
<dbReference type="AlphaFoldDB" id="A0A1H7ZT85"/>
<evidence type="ECO:0000313" key="2">
    <source>
        <dbReference type="EMBL" id="SEM58217.1"/>
    </source>
</evidence>
<keyword evidence="1" id="KW-0812">Transmembrane</keyword>
<keyword evidence="1" id="KW-0472">Membrane</keyword>
<proteinExistence type="predicted"/>
<keyword evidence="1" id="KW-1133">Transmembrane helix</keyword>
<reference evidence="4" key="1">
    <citation type="submission" date="2016-10" db="EMBL/GenBank/DDBJ databases">
        <authorList>
            <person name="Varghese N."/>
            <person name="Submissions S."/>
        </authorList>
    </citation>
    <scope>NUCLEOTIDE SEQUENCE [LARGE SCALE GENOMIC DNA]</scope>
    <source>
        <strain evidence="4">DSM 18733</strain>
    </source>
</reference>